<evidence type="ECO:0000256" key="2">
    <source>
        <dbReference type="ARBA" id="ARBA00022448"/>
    </source>
</evidence>
<evidence type="ECO:0000256" key="5">
    <source>
        <dbReference type="ARBA" id="ARBA00023136"/>
    </source>
</evidence>
<dbReference type="SUPFAM" id="SSF103473">
    <property type="entry name" value="MFS general substrate transporter"/>
    <property type="match status" value="1"/>
</dbReference>
<evidence type="ECO:0000256" key="1">
    <source>
        <dbReference type="ARBA" id="ARBA00004651"/>
    </source>
</evidence>
<evidence type="ECO:0000259" key="7">
    <source>
        <dbReference type="PROSITE" id="PS50850"/>
    </source>
</evidence>
<dbReference type="InterPro" id="IPR020846">
    <property type="entry name" value="MFS_dom"/>
</dbReference>
<dbReference type="PRINTS" id="PR01036">
    <property type="entry name" value="TCRTETB"/>
</dbReference>
<organism evidence="8 9">
    <name type="scientific">Weissella cibaria</name>
    <dbReference type="NCBI Taxonomy" id="137591"/>
    <lineage>
        <taxon>Bacteria</taxon>
        <taxon>Bacillati</taxon>
        <taxon>Bacillota</taxon>
        <taxon>Bacilli</taxon>
        <taxon>Lactobacillales</taxon>
        <taxon>Lactobacillaceae</taxon>
        <taxon>Weissella</taxon>
    </lineage>
</organism>
<comment type="caution">
    <text evidence="8">The sequence shown here is derived from an EMBL/GenBank/DDBJ whole genome shotgun (WGS) entry which is preliminary data.</text>
</comment>
<feature type="domain" description="Major facilitator superfamily (MFS) profile" evidence="7">
    <location>
        <begin position="15"/>
        <end position="449"/>
    </location>
</feature>
<dbReference type="InterPro" id="IPR036259">
    <property type="entry name" value="MFS_trans_sf"/>
</dbReference>
<feature type="transmembrane region" description="Helical" evidence="6">
    <location>
        <begin position="266"/>
        <end position="291"/>
    </location>
</feature>
<accession>A0A0D1LLP7</accession>
<proteinExistence type="predicted"/>
<keyword evidence="3 6" id="KW-0812">Transmembrane</keyword>
<feature type="transmembrane region" description="Helical" evidence="6">
    <location>
        <begin position="357"/>
        <end position="381"/>
    </location>
</feature>
<dbReference type="PROSITE" id="PS50850">
    <property type="entry name" value="MFS"/>
    <property type="match status" value="1"/>
</dbReference>
<evidence type="ECO:0000313" key="8">
    <source>
        <dbReference type="EMBL" id="KIU21250.1"/>
    </source>
</evidence>
<dbReference type="InterPro" id="IPR011701">
    <property type="entry name" value="MFS"/>
</dbReference>
<feature type="transmembrane region" description="Helical" evidence="6">
    <location>
        <begin position="402"/>
        <end position="420"/>
    </location>
</feature>
<dbReference type="PANTHER" id="PTHR42718">
    <property type="entry name" value="MAJOR FACILITATOR SUPERFAMILY MULTIDRUG TRANSPORTER MFSC"/>
    <property type="match status" value="1"/>
</dbReference>
<keyword evidence="2" id="KW-0813">Transport</keyword>
<feature type="transmembrane region" description="Helical" evidence="6">
    <location>
        <begin position="328"/>
        <end position="351"/>
    </location>
</feature>
<dbReference type="RefSeq" id="WP_043941765.1">
    <property type="nucleotide sequence ID" value="NZ_JWHT01000051.1"/>
</dbReference>
<feature type="transmembrane region" description="Helical" evidence="6">
    <location>
        <begin position="80"/>
        <end position="107"/>
    </location>
</feature>
<dbReference type="GO" id="GO:0022857">
    <property type="term" value="F:transmembrane transporter activity"/>
    <property type="evidence" value="ECO:0007669"/>
    <property type="project" value="InterPro"/>
</dbReference>
<evidence type="ECO:0000256" key="4">
    <source>
        <dbReference type="ARBA" id="ARBA00022989"/>
    </source>
</evidence>
<evidence type="ECO:0000313" key="9">
    <source>
        <dbReference type="Proteomes" id="UP000032289"/>
    </source>
</evidence>
<dbReference type="EMBL" id="JWHT01000051">
    <property type="protein sequence ID" value="KIU21250.1"/>
    <property type="molecule type" value="Genomic_DNA"/>
</dbReference>
<sequence>MSETKQLGKRERTLFVWMLLLTSFSFSISQSAMTTIYPVMANHFSVPISMVQWLTTGFMLVMTVTMPLSPWLLNRVPFKWFLAGIQAMFLLGTFIAINATGFGWVIFGRVLEGAAVGFLFPSYQSVIMLITPEENRGANMGMVGLVMGAALATGPIVSGIISQWFNWQGVFIFFELVIGLLFLVNLFVGQNVIVKKDMHLDVPSLIGLFGFAMVLFGIQSLGHTTKLIGMIVMMMVGLVLSVYFVHRQGNLSQPMLDFKVFKQVGFTLGLLLTGASYIALIVMTVLMPLYYQNVLHTSKLVSGLLMVPPAAAMAVMNRRSGKLLDQKGLKVVMRIGAASIFIGYAGLALTFGLHNAVLAVIFATFGEVGNAFMMLPATTYANNQLPDNLITHGSAMISTARQFAGVIGVLVATTIVSGLGNGLHSAYVVFALVMAVMIVTVWRITAIYHGENSL</sequence>
<gene>
    <name evidence="8" type="primary">emrB_3</name>
    <name evidence="8" type="ORF">ab3b_02016</name>
</gene>
<feature type="transmembrane region" description="Helical" evidence="6">
    <location>
        <begin position="227"/>
        <end position="245"/>
    </location>
</feature>
<protein>
    <submittedName>
        <fullName evidence="8">EmrB_3 protein</fullName>
    </submittedName>
</protein>
<evidence type="ECO:0000256" key="3">
    <source>
        <dbReference type="ARBA" id="ARBA00022692"/>
    </source>
</evidence>
<comment type="subcellular location">
    <subcellularLocation>
        <location evidence="1">Cell membrane</location>
        <topology evidence="1">Multi-pass membrane protein</topology>
    </subcellularLocation>
</comment>
<feature type="transmembrane region" description="Helical" evidence="6">
    <location>
        <begin position="51"/>
        <end position="73"/>
    </location>
</feature>
<keyword evidence="5 6" id="KW-0472">Membrane</keyword>
<dbReference type="Gene3D" id="1.20.1720.10">
    <property type="entry name" value="Multidrug resistance protein D"/>
    <property type="match status" value="1"/>
</dbReference>
<dbReference type="Pfam" id="PF07690">
    <property type="entry name" value="MFS_1"/>
    <property type="match status" value="1"/>
</dbReference>
<feature type="transmembrane region" description="Helical" evidence="6">
    <location>
        <begin position="200"/>
        <end position="221"/>
    </location>
</feature>
<dbReference type="Proteomes" id="UP000032289">
    <property type="component" value="Unassembled WGS sequence"/>
</dbReference>
<dbReference type="Gene3D" id="1.20.1250.20">
    <property type="entry name" value="MFS general substrate transporter like domains"/>
    <property type="match status" value="1"/>
</dbReference>
<dbReference type="AlphaFoldDB" id="A0A0D1LLP7"/>
<dbReference type="PATRIC" id="fig|137591.24.peg.1963"/>
<feature type="transmembrane region" description="Helical" evidence="6">
    <location>
        <begin position="142"/>
        <end position="161"/>
    </location>
</feature>
<reference evidence="8 9" key="1">
    <citation type="journal article" date="2015" name="Microbiology (Mosc.)">
        <title>Genomics of the Weissella cibaria species with an examination of its metabolic traits.</title>
        <authorList>
            <person name="Lynch K.M."/>
            <person name="Lucid A."/>
            <person name="Arendt E.K."/>
            <person name="Sleator R.D."/>
            <person name="Lucey B."/>
            <person name="Coffey A."/>
        </authorList>
    </citation>
    <scope>NUCLEOTIDE SEQUENCE [LARGE SCALE GENOMIC DNA]</scope>
    <source>
        <strain evidence="8 9">AB3b</strain>
    </source>
</reference>
<keyword evidence="4 6" id="KW-1133">Transmembrane helix</keyword>
<name>A0A0D1LLP7_9LACO</name>
<feature type="transmembrane region" description="Helical" evidence="6">
    <location>
        <begin position="426"/>
        <end position="448"/>
    </location>
</feature>
<feature type="transmembrane region" description="Helical" evidence="6">
    <location>
        <begin position="167"/>
        <end position="188"/>
    </location>
</feature>
<dbReference type="GO" id="GO:0005886">
    <property type="term" value="C:plasma membrane"/>
    <property type="evidence" value="ECO:0007669"/>
    <property type="project" value="UniProtKB-SubCell"/>
</dbReference>
<evidence type="ECO:0000256" key="6">
    <source>
        <dbReference type="SAM" id="Phobius"/>
    </source>
</evidence>
<feature type="transmembrane region" description="Helical" evidence="6">
    <location>
        <begin position="113"/>
        <end position="130"/>
    </location>
</feature>
<dbReference type="PANTHER" id="PTHR42718:SF24">
    <property type="entry name" value="MAJOR FACILITATOR SUPERFAMILY (MFS) PROFILE DOMAIN-CONTAINING PROTEIN"/>
    <property type="match status" value="1"/>
</dbReference>